<dbReference type="AlphaFoldDB" id="A0AAD1Z9G6"/>
<dbReference type="Proteomes" id="UP000834106">
    <property type="component" value="Chromosome 7"/>
</dbReference>
<dbReference type="EMBL" id="OU503042">
    <property type="protein sequence ID" value="CAI9764643.1"/>
    <property type="molecule type" value="Genomic_DNA"/>
</dbReference>
<sequence length="144" mass="15979">MPRIRRLQDDEEEEEEYFPLWKQTGSEHSRSTEEENNGSSESNTGPNQGTQVRVDENGRIILEIEGGRLMQPFSSEMDHDESGLQVQQNSPPNNLTTVFSGPYSLGRITSSTNNGTILGSHFTNGWDQLEISLVLVNLVTLGAA</sequence>
<feature type="region of interest" description="Disordered" evidence="1">
    <location>
        <begin position="1"/>
        <end position="94"/>
    </location>
</feature>
<accession>A0AAD1Z9G6</accession>
<organism evidence="2 3">
    <name type="scientific">Fraxinus pennsylvanica</name>
    <dbReference type="NCBI Taxonomy" id="56036"/>
    <lineage>
        <taxon>Eukaryota</taxon>
        <taxon>Viridiplantae</taxon>
        <taxon>Streptophyta</taxon>
        <taxon>Embryophyta</taxon>
        <taxon>Tracheophyta</taxon>
        <taxon>Spermatophyta</taxon>
        <taxon>Magnoliopsida</taxon>
        <taxon>eudicotyledons</taxon>
        <taxon>Gunneridae</taxon>
        <taxon>Pentapetalae</taxon>
        <taxon>asterids</taxon>
        <taxon>lamiids</taxon>
        <taxon>Lamiales</taxon>
        <taxon>Oleaceae</taxon>
        <taxon>Oleeae</taxon>
        <taxon>Fraxinus</taxon>
    </lineage>
</organism>
<protein>
    <submittedName>
        <fullName evidence="2">Uncharacterized protein</fullName>
    </submittedName>
</protein>
<name>A0AAD1Z9G6_9LAMI</name>
<keyword evidence="3" id="KW-1185">Reference proteome</keyword>
<feature type="compositionally biased region" description="Low complexity" evidence="1">
    <location>
        <begin position="37"/>
        <end position="47"/>
    </location>
</feature>
<evidence type="ECO:0000313" key="3">
    <source>
        <dbReference type="Proteomes" id="UP000834106"/>
    </source>
</evidence>
<proteinExistence type="predicted"/>
<evidence type="ECO:0000256" key="1">
    <source>
        <dbReference type="SAM" id="MobiDB-lite"/>
    </source>
</evidence>
<evidence type="ECO:0000313" key="2">
    <source>
        <dbReference type="EMBL" id="CAI9764643.1"/>
    </source>
</evidence>
<feature type="compositionally biased region" description="Polar residues" evidence="1">
    <location>
        <begin position="84"/>
        <end position="94"/>
    </location>
</feature>
<reference evidence="2" key="1">
    <citation type="submission" date="2023-05" db="EMBL/GenBank/DDBJ databases">
        <authorList>
            <person name="Huff M."/>
        </authorList>
    </citation>
    <scope>NUCLEOTIDE SEQUENCE</scope>
</reference>
<gene>
    <name evidence="2" type="ORF">FPE_LOCUS12073</name>
</gene>